<comment type="caution">
    <text evidence="1">The sequence shown here is derived from an EMBL/GenBank/DDBJ whole genome shotgun (WGS) entry which is preliminary data.</text>
</comment>
<dbReference type="InterPro" id="IPR008489">
    <property type="entry name" value="DUF771"/>
</dbReference>
<evidence type="ECO:0000313" key="2">
    <source>
        <dbReference type="Proteomes" id="UP000436655"/>
    </source>
</evidence>
<dbReference type="EMBL" id="VDFN01000001">
    <property type="protein sequence ID" value="MQS43950.1"/>
    <property type="molecule type" value="Genomic_DNA"/>
</dbReference>
<proteinExistence type="predicted"/>
<evidence type="ECO:0000313" key="1">
    <source>
        <dbReference type="EMBL" id="MQS43950.1"/>
    </source>
</evidence>
<name>A0ABW9P3W3_9LACO</name>
<reference evidence="1 2" key="1">
    <citation type="journal article" date="2019" name="Syst. Appl. Microbiol.">
        <title>Polyphasic characterization of two novel Lactobacillus spp. isolated from blown salami packages: Description of Lactobacillus halodurans sp. nov. and Lactobacillus salsicarnum sp. nov.</title>
        <authorList>
            <person name="Schuster J.A."/>
            <person name="Klingl A."/>
            <person name="Vogel R.F."/>
            <person name="Ehrmann M.A."/>
        </authorList>
    </citation>
    <scope>NUCLEOTIDE SEQUENCE [LARGE SCALE GENOMIC DNA]</scope>
    <source>
        <strain evidence="1 2">TMW 1.2098</strain>
    </source>
</reference>
<sequence>MNMQKITATVVMEIPEDKVIISKADFEEYQALKDDDHWWTPKDLKDHYHHDINWFKEKVLFVPRYKKELSTEFGGCVHYSSNDPVDGEKYNGRYWSFEPGRFRRFMKEHFAEINQ</sequence>
<dbReference type="Proteomes" id="UP000436655">
    <property type="component" value="Unassembled WGS sequence"/>
</dbReference>
<accession>A0ABW9P3W3</accession>
<organism evidence="1 2">
    <name type="scientific">Companilactobacillus mishanensis</name>
    <dbReference type="NCBI Taxonomy" id="2486008"/>
    <lineage>
        <taxon>Bacteria</taxon>
        <taxon>Bacillati</taxon>
        <taxon>Bacillota</taxon>
        <taxon>Bacilli</taxon>
        <taxon>Lactobacillales</taxon>
        <taxon>Lactobacillaceae</taxon>
        <taxon>Companilactobacillus</taxon>
    </lineage>
</organism>
<protein>
    <submittedName>
        <fullName evidence="1">DUF771 domain-containing protein</fullName>
    </submittedName>
</protein>
<keyword evidence="2" id="KW-1185">Reference proteome</keyword>
<dbReference type="Pfam" id="PF05595">
    <property type="entry name" value="DUF771"/>
    <property type="match status" value="1"/>
</dbReference>
<gene>
    <name evidence="1" type="ORF">FHL03_00470</name>
</gene>